<dbReference type="RefSeq" id="XP_033535571.1">
    <property type="nucleotide sequence ID" value="XM_033675064.1"/>
</dbReference>
<evidence type="ECO:0000313" key="4">
    <source>
        <dbReference type="EMBL" id="KAF1813940.1"/>
    </source>
</evidence>
<dbReference type="PANTHER" id="PTHR43735:SF3">
    <property type="entry name" value="FERROPTOSIS SUPPRESSOR PROTEIN 1"/>
    <property type="match status" value="1"/>
</dbReference>
<dbReference type="InterPro" id="IPR036188">
    <property type="entry name" value="FAD/NAD-bd_sf"/>
</dbReference>
<reference evidence="6" key="3">
    <citation type="submission" date="2025-04" db="UniProtKB">
        <authorList>
            <consortium name="RefSeq"/>
        </authorList>
    </citation>
    <scope>IDENTIFICATION</scope>
    <source>
        <strain evidence="6">CBS 781.70</strain>
    </source>
</reference>
<reference evidence="6" key="2">
    <citation type="submission" date="2020-04" db="EMBL/GenBank/DDBJ databases">
        <authorList>
            <consortium name="NCBI Genome Project"/>
        </authorList>
    </citation>
    <scope>NUCLEOTIDE SEQUENCE</scope>
    <source>
        <strain evidence="6">CBS 781.70</strain>
    </source>
</reference>
<evidence type="ECO:0000313" key="6">
    <source>
        <dbReference type="RefSeq" id="XP_033535571.1"/>
    </source>
</evidence>
<dbReference type="AlphaFoldDB" id="A0A6G1G7S5"/>
<keyword evidence="1" id="KW-0285">Flavoprotein</keyword>
<evidence type="ECO:0000313" key="5">
    <source>
        <dbReference type="Proteomes" id="UP000504638"/>
    </source>
</evidence>
<dbReference type="SUPFAM" id="SSF51905">
    <property type="entry name" value="FAD/NAD(P)-binding domain"/>
    <property type="match status" value="1"/>
</dbReference>
<dbReference type="GO" id="GO:0004174">
    <property type="term" value="F:electron-transferring-flavoprotein dehydrogenase activity"/>
    <property type="evidence" value="ECO:0007669"/>
    <property type="project" value="TreeGrafter"/>
</dbReference>
<dbReference type="Proteomes" id="UP000504638">
    <property type="component" value="Unplaced"/>
</dbReference>
<keyword evidence="5" id="KW-1185">Reference proteome</keyword>
<evidence type="ECO:0000256" key="2">
    <source>
        <dbReference type="ARBA" id="ARBA00022827"/>
    </source>
</evidence>
<gene>
    <name evidence="4 6" type="ORF">P152DRAFT_298783</name>
</gene>
<sequence>MANIVDDTVNIVILGGSFAGLSVAYGFLGKIDGHLPITRTAPKYRVVMVSPSTHLYWNISLPRALVSPELIPHSKSFFSIIESFAKYPASKFQFVQGAAINVETTQRVVTVSLVGEPRDRRSRVLHLPTLDFRRSAKIYKPDRHTIPCPHVARGSSADSLLLFLNRRHERTIGAMSTFHIKLIDAGSVLICGGGPSGCEIAGQLSIYFNEGLKGGRAEDGTPRQGKLSDMAKRLSQILSPVKSSSSGEDWLSRRPRIGRRNSSYSFLSRLSFPFTDRKHYKTPASEHKPKLINLISGNERLLTRFHPPSRKTPNRNFTLLASMSSQELPSGKAKVILYNDDILLVDCYTGATGVKPNTSFLSPELRDASGYVSVDRTFPHVDRAGDRVYAIVDCATYSKNYALDIYDASPVLLYNLRNDLKAHELRR</sequence>
<evidence type="ECO:0008006" key="7">
    <source>
        <dbReference type="Google" id="ProtNLM"/>
    </source>
</evidence>
<dbReference type="Gene3D" id="3.50.50.100">
    <property type="match status" value="1"/>
</dbReference>
<protein>
    <recommendedName>
        <fullName evidence="7">FAD/NAD(P)-binding domain-containing protein</fullName>
    </recommendedName>
</protein>
<keyword evidence="2" id="KW-0274">FAD</keyword>
<evidence type="ECO:0000256" key="1">
    <source>
        <dbReference type="ARBA" id="ARBA00022630"/>
    </source>
</evidence>
<name>A0A6G1G7S5_9PEZI</name>
<organism evidence="4">
    <name type="scientific">Eremomyces bilateralis CBS 781.70</name>
    <dbReference type="NCBI Taxonomy" id="1392243"/>
    <lineage>
        <taxon>Eukaryota</taxon>
        <taxon>Fungi</taxon>
        <taxon>Dikarya</taxon>
        <taxon>Ascomycota</taxon>
        <taxon>Pezizomycotina</taxon>
        <taxon>Dothideomycetes</taxon>
        <taxon>Dothideomycetes incertae sedis</taxon>
        <taxon>Eremomycetales</taxon>
        <taxon>Eremomycetaceae</taxon>
        <taxon>Eremomyces</taxon>
    </lineage>
</organism>
<keyword evidence="3" id="KW-0560">Oxidoreductase</keyword>
<dbReference type="EMBL" id="ML975154">
    <property type="protein sequence ID" value="KAF1813940.1"/>
    <property type="molecule type" value="Genomic_DNA"/>
</dbReference>
<reference evidence="4 6" key="1">
    <citation type="submission" date="2020-01" db="EMBL/GenBank/DDBJ databases">
        <authorList>
            <consortium name="DOE Joint Genome Institute"/>
            <person name="Haridas S."/>
            <person name="Albert R."/>
            <person name="Binder M."/>
            <person name="Bloem J."/>
            <person name="Labutti K."/>
            <person name="Salamov A."/>
            <person name="Andreopoulos B."/>
            <person name="Baker S.E."/>
            <person name="Barry K."/>
            <person name="Bills G."/>
            <person name="Bluhm B.H."/>
            <person name="Cannon C."/>
            <person name="Castanera R."/>
            <person name="Culley D.E."/>
            <person name="Daum C."/>
            <person name="Ezra D."/>
            <person name="Gonzalez J.B."/>
            <person name="Henrissat B."/>
            <person name="Kuo A."/>
            <person name="Liang C."/>
            <person name="Lipzen A."/>
            <person name="Lutzoni F."/>
            <person name="Magnuson J."/>
            <person name="Mondo S."/>
            <person name="Nolan M."/>
            <person name="Ohm R."/>
            <person name="Pangilinan J."/>
            <person name="Park H.-J."/>
            <person name="Ramirez L."/>
            <person name="Alfaro M."/>
            <person name="Sun H."/>
            <person name="Tritt A."/>
            <person name="Yoshinaga Y."/>
            <person name="Zwiers L.-H."/>
            <person name="Turgeon B.G."/>
            <person name="Goodwin S.B."/>
            <person name="Spatafora J.W."/>
            <person name="Crous P.W."/>
            <person name="Grigoriev I.V."/>
        </authorList>
    </citation>
    <scope>NUCLEOTIDE SEQUENCE</scope>
    <source>
        <strain evidence="4 6">CBS 781.70</strain>
    </source>
</reference>
<dbReference type="GO" id="GO:0005737">
    <property type="term" value="C:cytoplasm"/>
    <property type="evidence" value="ECO:0007669"/>
    <property type="project" value="TreeGrafter"/>
</dbReference>
<dbReference type="GO" id="GO:0050660">
    <property type="term" value="F:flavin adenine dinucleotide binding"/>
    <property type="evidence" value="ECO:0007669"/>
    <property type="project" value="TreeGrafter"/>
</dbReference>
<dbReference type="OrthoDB" id="202203at2759"/>
<proteinExistence type="predicted"/>
<dbReference type="GeneID" id="54415634"/>
<dbReference type="PANTHER" id="PTHR43735">
    <property type="entry name" value="APOPTOSIS-INDUCING FACTOR 1"/>
    <property type="match status" value="1"/>
</dbReference>
<accession>A0A6G1G7S5</accession>
<evidence type="ECO:0000256" key="3">
    <source>
        <dbReference type="ARBA" id="ARBA00023002"/>
    </source>
</evidence>